<dbReference type="GeneID" id="7333528"/>
<evidence type="ECO:0000313" key="2">
    <source>
        <dbReference type="Proteomes" id="UP000001364"/>
    </source>
</evidence>
<name>A0A0H3CBC0_CAUVN</name>
<dbReference type="InterPro" id="IPR036291">
    <property type="entry name" value="NAD(P)-bd_dom_sf"/>
</dbReference>
<dbReference type="SUPFAM" id="SSF51735">
    <property type="entry name" value="NAD(P)-binding Rossmann-fold domains"/>
    <property type="match status" value="1"/>
</dbReference>
<dbReference type="KEGG" id="ccs:CCNA_03074"/>
<accession>A0A0H3CBC0</accession>
<dbReference type="InterPro" id="IPR002347">
    <property type="entry name" value="SDR_fam"/>
</dbReference>
<dbReference type="PANTHER" id="PTHR43544:SF12">
    <property type="entry name" value="NAD(P)-BINDING ROSSMANN-FOLD SUPERFAMILY PROTEIN"/>
    <property type="match status" value="1"/>
</dbReference>
<reference evidence="1 2" key="1">
    <citation type="journal article" date="2010" name="J. Bacteriol.">
        <title>The genetic basis of laboratory adaptation in Caulobacter crescentus.</title>
        <authorList>
            <person name="Marks M.E."/>
            <person name="Castro-Rojas C.M."/>
            <person name="Teiling C."/>
            <person name="Du L."/>
            <person name="Kapatral V."/>
            <person name="Walunas T.L."/>
            <person name="Crosson S."/>
        </authorList>
    </citation>
    <scope>NUCLEOTIDE SEQUENCE [LARGE SCALE GENOMIC DNA]</scope>
    <source>
        <strain evidence="2">NA1000 / CB15N</strain>
    </source>
</reference>
<dbReference type="Proteomes" id="UP000001364">
    <property type="component" value="Chromosome"/>
</dbReference>
<dbReference type="GO" id="GO:0016491">
    <property type="term" value="F:oxidoreductase activity"/>
    <property type="evidence" value="ECO:0007669"/>
    <property type="project" value="TreeGrafter"/>
</dbReference>
<organism evidence="1 2">
    <name type="scientific">Caulobacter vibrioides (strain NA1000 / CB15N)</name>
    <name type="common">Caulobacter crescentus</name>
    <dbReference type="NCBI Taxonomy" id="565050"/>
    <lineage>
        <taxon>Bacteria</taxon>
        <taxon>Pseudomonadati</taxon>
        <taxon>Pseudomonadota</taxon>
        <taxon>Alphaproteobacteria</taxon>
        <taxon>Caulobacterales</taxon>
        <taxon>Caulobacteraceae</taxon>
        <taxon>Caulobacter</taxon>
    </lineage>
</organism>
<gene>
    <name evidence="1" type="ordered locus">CCNA_03074</name>
</gene>
<keyword evidence="2" id="KW-1185">Reference proteome</keyword>
<dbReference type="RefSeq" id="YP_002518447.1">
    <property type="nucleotide sequence ID" value="NC_011916.1"/>
</dbReference>
<evidence type="ECO:0000313" key="1">
    <source>
        <dbReference type="EMBL" id="ACL96539.1"/>
    </source>
</evidence>
<dbReference type="InterPro" id="IPR051468">
    <property type="entry name" value="Fungal_SecMetab_SDRs"/>
</dbReference>
<dbReference type="CDD" id="cd05325">
    <property type="entry name" value="carb_red_sniffer_like_SDR_c"/>
    <property type="match status" value="1"/>
</dbReference>
<proteinExistence type="predicted"/>
<dbReference type="Gene3D" id="3.40.50.720">
    <property type="entry name" value="NAD(P)-binding Rossmann-like Domain"/>
    <property type="match status" value="1"/>
</dbReference>
<dbReference type="PANTHER" id="PTHR43544">
    <property type="entry name" value="SHORT-CHAIN DEHYDROGENASE/REDUCTASE"/>
    <property type="match status" value="1"/>
</dbReference>
<protein>
    <submittedName>
        <fullName evidence="1">C factor cell-cell signaling protein</fullName>
    </submittedName>
</protein>
<sequence length="240" mass="25659">MSGRLAVVVGASGGLGRAFVARLAAEPGWSAVIGVGRARPDDWPEDPRTPFLTLDLLDESALADLARQLRERGTLGLLLIATGLLHDTDLTPEKSMRAVSAEAMQRLFEVNAVIPSLVAKHLAPLLPKDERSVIAALSARVGSIGDNRLGGWHAYRASKAALNMMIRCQALELQRERPLAVCVVLHPGTVATGLSAPFARSPKTLFTPDDAAQRLLKVLSRLQPADSGGFFAHDGQPIPW</sequence>
<dbReference type="EMBL" id="CP001340">
    <property type="protein sequence ID" value="ACL96539.1"/>
    <property type="molecule type" value="Genomic_DNA"/>
</dbReference>
<dbReference type="RefSeq" id="WP_012640625.1">
    <property type="nucleotide sequence ID" value="NC_011916.1"/>
</dbReference>
<dbReference type="PhylomeDB" id="A0A0H3CBC0"/>
<dbReference type="PATRIC" id="fig|565050.3.peg.3002"/>
<dbReference type="AlphaFoldDB" id="A0A0H3CBC0"/>
<dbReference type="Pfam" id="PF00106">
    <property type="entry name" value="adh_short"/>
    <property type="match status" value="1"/>
</dbReference>
<dbReference type="PRINTS" id="PR00081">
    <property type="entry name" value="GDHRDH"/>
</dbReference>
<dbReference type="HOGENOM" id="CLU_010194_9_7_5"/>
<dbReference type="GO" id="GO:0005737">
    <property type="term" value="C:cytoplasm"/>
    <property type="evidence" value="ECO:0007669"/>
    <property type="project" value="TreeGrafter"/>
</dbReference>
<dbReference type="OrthoDB" id="9785826at2"/>